<proteinExistence type="predicted"/>
<dbReference type="Pfam" id="PF25534">
    <property type="entry name" value="DUF7918"/>
    <property type="match status" value="1"/>
</dbReference>
<dbReference type="PANTHER" id="PTHR36223">
    <property type="entry name" value="BETA-LACTAMASE-TYPE TRANSPEPTIDASE FOLD DOMAIN CONTAINING PROTEIN"/>
    <property type="match status" value="1"/>
</dbReference>
<organism evidence="3 4">
    <name type="scientific">Mycena belliarum</name>
    <dbReference type="NCBI Taxonomy" id="1033014"/>
    <lineage>
        <taxon>Eukaryota</taxon>
        <taxon>Fungi</taxon>
        <taxon>Dikarya</taxon>
        <taxon>Basidiomycota</taxon>
        <taxon>Agaricomycotina</taxon>
        <taxon>Agaricomycetes</taxon>
        <taxon>Agaricomycetidae</taxon>
        <taxon>Agaricales</taxon>
        <taxon>Marasmiineae</taxon>
        <taxon>Mycenaceae</taxon>
        <taxon>Mycena</taxon>
    </lineage>
</organism>
<sequence length="260" mass="29428">MLHWKDFCAWVCVEGQEALEYGVETSEDQQTVTCWIASELGKTFSVHWTNTSYFHATAGYLKMDGHDCGGKFIIGRTRPSSAEMRAVTDGLTVRHFNFSPVELTGEIFKFQLLALFGKAVTQQISLGKAEKLAKPVTFAPTKRTGPDIVKFRFKYRPLDVLQANGIAPLPPRLERMTSVDPPRALTPHEDLADAEEEKALRHQHQEKLRALEAKRIKKERKPHAKREIQDGDIIDLTQPSKKMKREAKQPFVSGEVIDLT</sequence>
<feature type="domain" description="DUF7918" evidence="2">
    <location>
        <begin position="11"/>
        <end position="103"/>
    </location>
</feature>
<protein>
    <recommendedName>
        <fullName evidence="2">DUF7918 domain-containing protein</fullName>
    </recommendedName>
</protein>
<reference evidence="3" key="1">
    <citation type="submission" date="2023-03" db="EMBL/GenBank/DDBJ databases">
        <title>Massive genome expansion in bonnet fungi (Mycena s.s.) driven by repeated elements and novel gene families across ecological guilds.</title>
        <authorList>
            <consortium name="Lawrence Berkeley National Laboratory"/>
            <person name="Harder C.B."/>
            <person name="Miyauchi S."/>
            <person name="Viragh M."/>
            <person name="Kuo A."/>
            <person name="Thoen E."/>
            <person name="Andreopoulos B."/>
            <person name="Lu D."/>
            <person name="Skrede I."/>
            <person name="Drula E."/>
            <person name="Henrissat B."/>
            <person name="Morin E."/>
            <person name="Kohler A."/>
            <person name="Barry K."/>
            <person name="LaButti K."/>
            <person name="Morin E."/>
            <person name="Salamov A."/>
            <person name="Lipzen A."/>
            <person name="Mereny Z."/>
            <person name="Hegedus B."/>
            <person name="Baldrian P."/>
            <person name="Stursova M."/>
            <person name="Weitz H."/>
            <person name="Taylor A."/>
            <person name="Grigoriev I.V."/>
            <person name="Nagy L.G."/>
            <person name="Martin F."/>
            <person name="Kauserud H."/>
        </authorList>
    </citation>
    <scope>NUCLEOTIDE SEQUENCE</scope>
    <source>
        <strain evidence="3">CBHHK173m</strain>
    </source>
</reference>
<comment type="caution">
    <text evidence="3">The sequence shown here is derived from an EMBL/GenBank/DDBJ whole genome shotgun (WGS) entry which is preliminary data.</text>
</comment>
<evidence type="ECO:0000313" key="3">
    <source>
        <dbReference type="EMBL" id="KAJ7091958.1"/>
    </source>
</evidence>
<keyword evidence="4" id="KW-1185">Reference proteome</keyword>
<gene>
    <name evidence="3" type="ORF">B0H15DRAFT_799705</name>
</gene>
<feature type="region of interest" description="Disordered" evidence="1">
    <location>
        <begin position="216"/>
        <end position="260"/>
    </location>
</feature>
<dbReference type="InterPro" id="IPR057678">
    <property type="entry name" value="DUF7918"/>
</dbReference>
<evidence type="ECO:0000313" key="4">
    <source>
        <dbReference type="Proteomes" id="UP001222325"/>
    </source>
</evidence>
<dbReference type="EMBL" id="JARJCN010000019">
    <property type="protein sequence ID" value="KAJ7091958.1"/>
    <property type="molecule type" value="Genomic_DNA"/>
</dbReference>
<dbReference type="AlphaFoldDB" id="A0AAD6U912"/>
<accession>A0AAD6U912</accession>
<dbReference type="PANTHER" id="PTHR36223:SF1">
    <property type="entry name" value="TRANSCRIPTION ELONGATION FACTOR EAF N-TERMINAL DOMAIN-CONTAINING PROTEIN"/>
    <property type="match status" value="1"/>
</dbReference>
<dbReference type="Proteomes" id="UP001222325">
    <property type="component" value="Unassembled WGS sequence"/>
</dbReference>
<evidence type="ECO:0000259" key="2">
    <source>
        <dbReference type="Pfam" id="PF25534"/>
    </source>
</evidence>
<name>A0AAD6U912_9AGAR</name>
<evidence type="ECO:0000256" key="1">
    <source>
        <dbReference type="SAM" id="MobiDB-lite"/>
    </source>
</evidence>